<dbReference type="EMBL" id="NRRL01000027">
    <property type="protein sequence ID" value="MBK1668627.1"/>
    <property type="molecule type" value="Genomic_DNA"/>
</dbReference>
<keyword evidence="1" id="KW-1133">Transmembrane helix</keyword>
<evidence type="ECO:0000313" key="2">
    <source>
        <dbReference type="EMBL" id="MBK1668627.1"/>
    </source>
</evidence>
<accession>A0ABS1DET3</accession>
<keyword evidence="1" id="KW-0812">Transmembrane</keyword>
<feature type="transmembrane region" description="Helical" evidence="1">
    <location>
        <begin position="116"/>
        <end position="139"/>
    </location>
</feature>
<organism evidence="2 3">
    <name type="scientific">Rhodovibrio sodomensis</name>
    <dbReference type="NCBI Taxonomy" id="1088"/>
    <lineage>
        <taxon>Bacteria</taxon>
        <taxon>Pseudomonadati</taxon>
        <taxon>Pseudomonadota</taxon>
        <taxon>Alphaproteobacteria</taxon>
        <taxon>Rhodospirillales</taxon>
        <taxon>Rhodovibrionaceae</taxon>
        <taxon>Rhodovibrio</taxon>
    </lineage>
</organism>
<sequence length="200" mass="20820">MSEAGQTHHSARIAKSRGAGRDGPGLDGFTLGVLGICAHLAGMTLVVLAVMGLMTLYDALAVRLGDPALAGLVVGPLAIGLIGAKGMLGLVALCRRDRLRAQLAAALDRGPALRRLTVWTGFVLAVGVRAALLVAAAAMPVVVLMTGTGQNPNSGISQPTVYALLALSVLILAPLVGMRTRRGLRRLRLRRDRALRARAR</sequence>
<reference evidence="2 3" key="1">
    <citation type="journal article" date="2020" name="Microorganisms">
        <title>Osmotic Adaptation and Compatible Solute Biosynthesis of Phototrophic Bacteria as Revealed from Genome Analyses.</title>
        <authorList>
            <person name="Imhoff J.F."/>
            <person name="Rahn T."/>
            <person name="Kunzel S."/>
            <person name="Keller A."/>
            <person name="Neulinger S.C."/>
        </authorList>
    </citation>
    <scope>NUCLEOTIDE SEQUENCE [LARGE SCALE GENOMIC DNA]</scope>
    <source>
        <strain evidence="2 3">DSM 9895</strain>
    </source>
</reference>
<comment type="caution">
    <text evidence="2">The sequence shown here is derived from an EMBL/GenBank/DDBJ whole genome shotgun (WGS) entry which is preliminary data.</text>
</comment>
<feature type="transmembrane region" description="Helical" evidence="1">
    <location>
        <begin position="69"/>
        <end position="95"/>
    </location>
</feature>
<dbReference type="RefSeq" id="WP_200340943.1">
    <property type="nucleotide sequence ID" value="NZ_NRRL01000027.1"/>
</dbReference>
<keyword evidence="3" id="KW-1185">Reference proteome</keyword>
<name>A0ABS1DET3_9PROT</name>
<feature type="transmembrane region" description="Helical" evidence="1">
    <location>
        <begin position="31"/>
        <end position="57"/>
    </location>
</feature>
<evidence type="ECO:0000313" key="3">
    <source>
        <dbReference type="Proteomes" id="UP001296873"/>
    </source>
</evidence>
<dbReference type="Proteomes" id="UP001296873">
    <property type="component" value="Unassembled WGS sequence"/>
</dbReference>
<protein>
    <submittedName>
        <fullName evidence="2">Uncharacterized protein</fullName>
    </submittedName>
</protein>
<gene>
    <name evidence="2" type="ORF">CKO28_11360</name>
</gene>
<keyword evidence="1" id="KW-0472">Membrane</keyword>
<feature type="transmembrane region" description="Helical" evidence="1">
    <location>
        <begin position="159"/>
        <end position="178"/>
    </location>
</feature>
<proteinExistence type="predicted"/>
<evidence type="ECO:0000256" key="1">
    <source>
        <dbReference type="SAM" id="Phobius"/>
    </source>
</evidence>